<dbReference type="Gene3D" id="3.10.530.10">
    <property type="entry name" value="CPE0013-like"/>
    <property type="match status" value="1"/>
</dbReference>
<dbReference type="InterPro" id="IPR036593">
    <property type="entry name" value="CPE0013-like_sf"/>
</dbReference>
<dbReference type="PANTHER" id="PTHR39450">
    <property type="entry name" value="MOLYBDOPTERIN OXIDOREDUCTASE, 4FE-4S CLUSTER-BINDING SUBUNIT"/>
    <property type="match status" value="1"/>
</dbReference>
<accession>A0A9D1DHW2</accession>
<gene>
    <name evidence="1" type="ORF">IAA53_06395</name>
</gene>
<name>A0A9D1DHW2_9FIRM</name>
<evidence type="ECO:0000313" key="2">
    <source>
        <dbReference type="Proteomes" id="UP000824239"/>
    </source>
</evidence>
<sequence>MTKTITCINCPLGCAITVTVEDGAVAAVTGQGCKRGAAYAAQELTAPARMVTTTLPAPGGVPALAPVKTASPIPKDQVLACMAALRQLRLTPPLRLGDQVAEFAGVPIVLTRDIGLADQHSGATLRSSGDCCVK</sequence>
<dbReference type="PROSITE" id="PS51257">
    <property type="entry name" value="PROKAR_LIPOPROTEIN"/>
    <property type="match status" value="1"/>
</dbReference>
<protein>
    <submittedName>
        <fullName evidence="1">DUF1667 domain-containing protein</fullName>
    </submittedName>
</protein>
<dbReference type="Proteomes" id="UP000824239">
    <property type="component" value="Unassembled WGS sequence"/>
</dbReference>
<comment type="caution">
    <text evidence="1">The sequence shown here is derived from an EMBL/GenBank/DDBJ whole genome shotgun (WGS) entry which is preliminary data.</text>
</comment>
<evidence type="ECO:0000313" key="1">
    <source>
        <dbReference type="EMBL" id="HIR50899.1"/>
    </source>
</evidence>
<reference evidence="1" key="2">
    <citation type="journal article" date="2021" name="PeerJ">
        <title>Extensive microbial diversity within the chicken gut microbiome revealed by metagenomics and culture.</title>
        <authorList>
            <person name="Gilroy R."/>
            <person name="Ravi A."/>
            <person name="Getino M."/>
            <person name="Pursley I."/>
            <person name="Horton D.L."/>
            <person name="Alikhan N.F."/>
            <person name="Baker D."/>
            <person name="Gharbi K."/>
            <person name="Hall N."/>
            <person name="Watson M."/>
            <person name="Adriaenssens E.M."/>
            <person name="Foster-Nyarko E."/>
            <person name="Jarju S."/>
            <person name="Secka A."/>
            <person name="Antonio M."/>
            <person name="Oren A."/>
            <person name="Chaudhuri R.R."/>
            <person name="La Ragione R."/>
            <person name="Hildebrand F."/>
            <person name="Pallen M.J."/>
        </authorList>
    </citation>
    <scope>NUCLEOTIDE SEQUENCE</scope>
    <source>
        <strain evidence="1">ChiBcec15-4380</strain>
    </source>
</reference>
<dbReference type="EMBL" id="DVHE01000050">
    <property type="protein sequence ID" value="HIR50899.1"/>
    <property type="molecule type" value="Genomic_DNA"/>
</dbReference>
<proteinExistence type="predicted"/>
<dbReference type="Pfam" id="PF07892">
    <property type="entry name" value="DUF1667"/>
    <property type="match status" value="1"/>
</dbReference>
<dbReference type="AlphaFoldDB" id="A0A9D1DHW2"/>
<dbReference type="PANTHER" id="PTHR39450:SF1">
    <property type="entry name" value="DUF1667 DOMAIN-CONTAINING PROTEIN"/>
    <property type="match status" value="1"/>
</dbReference>
<dbReference type="SUPFAM" id="SSF160148">
    <property type="entry name" value="CPE0013-like"/>
    <property type="match status" value="1"/>
</dbReference>
<reference evidence="1" key="1">
    <citation type="submission" date="2020-10" db="EMBL/GenBank/DDBJ databases">
        <authorList>
            <person name="Gilroy R."/>
        </authorList>
    </citation>
    <scope>NUCLEOTIDE SEQUENCE</scope>
    <source>
        <strain evidence="1">ChiBcec15-4380</strain>
    </source>
</reference>
<organism evidence="1 2">
    <name type="scientific">Candidatus Avoscillospira avicola</name>
    <dbReference type="NCBI Taxonomy" id="2840706"/>
    <lineage>
        <taxon>Bacteria</taxon>
        <taxon>Bacillati</taxon>
        <taxon>Bacillota</taxon>
        <taxon>Clostridia</taxon>
        <taxon>Eubacteriales</taxon>
        <taxon>Oscillospiraceae</taxon>
        <taxon>Oscillospiraceae incertae sedis</taxon>
        <taxon>Candidatus Avoscillospira</taxon>
    </lineage>
</organism>
<dbReference type="InterPro" id="IPR012460">
    <property type="entry name" value="DUF1667"/>
</dbReference>
<dbReference type="SUPFAM" id="SSF53706">
    <property type="entry name" value="Formate dehydrogenase/DMSO reductase, domains 1-3"/>
    <property type="match status" value="1"/>
</dbReference>